<reference evidence="2" key="1">
    <citation type="journal article" date="2019" name="Int. J. Syst. Evol. Microbiol.">
        <title>The Global Catalogue of Microorganisms (GCM) 10K type strain sequencing project: providing services to taxonomists for standard genome sequencing and annotation.</title>
        <authorList>
            <consortium name="The Broad Institute Genomics Platform"/>
            <consortium name="The Broad Institute Genome Sequencing Center for Infectious Disease"/>
            <person name="Wu L."/>
            <person name="Ma J."/>
        </authorList>
    </citation>
    <scope>NUCLEOTIDE SEQUENCE [LARGE SCALE GENOMIC DNA]</scope>
    <source>
        <strain evidence="2">JCM 17068</strain>
    </source>
</reference>
<name>A0ABP7UVE1_9FLAO</name>
<proteinExistence type="predicted"/>
<protein>
    <submittedName>
        <fullName evidence="1">Uncharacterized protein</fullName>
    </submittedName>
</protein>
<gene>
    <name evidence="1" type="ORF">GCM10022388_17690</name>
</gene>
<organism evidence="1 2">
    <name type="scientific">Flavobacterium chungnamense</name>
    <dbReference type="NCBI Taxonomy" id="706182"/>
    <lineage>
        <taxon>Bacteria</taxon>
        <taxon>Pseudomonadati</taxon>
        <taxon>Bacteroidota</taxon>
        <taxon>Flavobacteriia</taxon>
        <taxon>Flavobacteriales</taxon>
        <taxon>Flavobacteriaceae</taxon>
        <taxon>Flavobacterium</taxon>
    </lineage>
</organism>
<evidence type="ECO:0000313" key="1">
    <source>
        <dbReference type="EMBL" id="GAA4052014.1"/>
    </source>
</evidence>
<dbReference type="EMBL" id="BAABCS010000017">
    <property type="protein sequence ID" value="GAA4052014.1"/>
    <property type="molecule type" value="Genomic_DNA"/>
</dbReference>
<keyword evidence="2" id="KW-1185">Reference proteome</keyword>
<evidence type="ECO:0000313" key="2">
    <source>
        <dbReference type="Proteomes" id="UP001500426"/>
    </source>
</evidence>
<accession>A0ABP7UVE1</accession>
<sequence length="80" mass="9130">MEKPESTPKPSANHLSDGPVKTKVTLEVVLFKVKFAVMFEVKLITPVDFDCEKPLKQARANNKKVIFFIVIYFSKFIISL</sequence>
<dbReference type="Proteomes" id="UP001500426">
    <property type="component" value="Unassembled WGS sequence"/>
</dbReference>
<comment type="caution">
    <text evidence="1">The sequence shown here is derived from an EMBL/GenBank/DDBJ whole genome shotgun (WGS) entry which is preliminary data.</text>
</comment>